<gene>
    <name evidence="1" type="ORF">RDB_LOCUS91880</name>
</gene>
<comment type="caution">
    <text evidence="1">The sequence shown here is derived from an EMBL/GenBank/DDBJ whole genome shotgun (WGS) entry which is preliminary data.</text>
</comment>
<evidence type="ECO:0000313" key="2">
    <source>
        <dbReference type="Proteomes" id="UP000663831"/>
    </source>
</evidence>
<dbReference type="Proteomes" id="UP000663831">
    <property type="component" value="Unassembled WGS sequence"/>
</dbReference>
<evidence type="ECO:0000313" key="1">
    <source>
        <dbReference type="EMBL" id="CAE6475531.1"/>
    </source>
</evidence>
<organism evidence="1 2">
    <name type="scientific">Rhizoctonia solani</name>
    <dbReference type="NCBI Taxonomy" id="456999"/>
    <lineage>
        <taxon>Eukaryota</taxon>
        <taxon>Fungi</taxon>
        <taxon>Dikarya</taxon>
        <taxon>Basidiomycota</taxon>
        <taxon>Agaricomycotina</taxon>
        <taxon>Agaricomycetes</taxon>
        <taxon>Cantharellales</taxon>
        <taxon>Ceratobasidiaceae</taxon>
        <taxon>Rhizoctonia</taxon>
    </lineage>
</organism>
<protein>
    <submittedName>
        <fullName evidence="1">Uncharacterized protein</fullName>
    </submittedName>
</protein>
<dbReference type="AlphaFoldDB" id="A0A8H3CA35"/>
<accession>A0A8H3CA35</accession>
<reference evidence="1" key="1">
    <citation type="submission" date="2021-01" db="EMBL/GenBank/DDBJ databases">
        <authorList>
            <person name="Kaushik A."/>
        </authorList>
    </citation>
    <scope>NUCLEOTIDE SEQUENCE</scope>
    <source>
        <strain evidence="1">AG3-1AP</strain>
    </source>
</reference>
<proteinExistence type="predicted"/>
<dbReference type="EMBL" id="CAJMWV010003062">
    <property type="protein sequence ID" value="CAE6475531.1"/>
    <property type="molecule type" value="Genomic_DNA"/>
</dbReference>
<name>A0A8H3CA35_9AGAM</name>
<sequence>MSSPSAYVRKKIDTMNDDNWNRRNVIGSTAEWLAEDSTGQAKHDQVPIWSEVIALTFILEPIIKRGFASPNDQTRAREESPWHLINVVLNMLARQELTRRQVTDEAKRALGLNLHWKEEKNRGAENARDIVLLPKKSRDKLKSLASSKISMFMRDSSKISMFMRDRYFFISLLLRRMHIYEALRTRAAGVDELIRTYFPQEIPKDPDHLYLDIMKSATQEDLEMKSYLGERKVVYTLYKDIDIWEDQLQKEGITEEMMNGPAQNPEREFSYPVEFERKFPPFMDWTELVNITLGWSRSVSNMVNTLEDIFGSKDTS</sequence>